<dbReference type="SMART" id="SM00606">
    <property type="entry name" value="CBD_IV"/>
    <property type="match status" value="4"/>
</dbReference>
<dbReference type="KEGG" id="gma:AciX8_3811"/>
<sequence length="944" mass="99106">MRNVIRHKKSESKPKFGFNIFSPRENRFRAHLYPGLRSIASLFLYAGIVLALVAQAKAAPIQRTPSEVLLVYNSASATSTAIGMYYAAQRGVTNVLAVSCQDSALNSINETISLSNYKSQIQNPISTYLSAHPGINFIVLTKGIPIRIDNAPTGSEPAGQTPQDFQPSLDSYLAALGYSTANGNVQASITGSGAQGVAWINKYYNSTVPFTHEAFGGYLVTRLDGYIQSDAMALVDRSIAAMQTPLTGSILIDADAGDGIADKTQFPPATPSTDVLMEESFDHGNADLMHAAGDLQASGLTTNATVTSTFVGNQSNLLGYYSWGSNDGNYNSEAYESLSFAPGAISNTYVSTSMVSFIGQYVGFNSINLTGMTSLKARVANANTDDKLHVFQIRIDNPSGQIIGSCNVPQTGGWQTWKTMTCALSASVSGVHNVYLTFIPNGFGGNLYNIEWIQFQGAASVIEAASYNGLSGGEQLEVSSEGPQDLGFITNGANAVYNSINLNGMTSFTARVASAGAGGSLQIHVDSPTGTLIGTCTVPSTGGWQTWTTQTCKLKGASGIHNVYLVFTGGGGDLYNLEWFNFVGGTNLIEVASYNVLSGDASLETSSDGGQDLGNIFDGQSHMPDLIANGLTGAEGYTNEPCLDGIEGITFQIDHYQSGYTLAESFYAGTPYLGWEGIVVGDPLTAPYLGVTPTVTPTQASSFTGSAGGVSTESSSEGNLDVGNILNGSYTFYSNVNLSNLTTFRARVASAGLGGNIQVRLDNPTGTLAGTCTVPVTGDWQSWTTVSCPISNTTGTHTVYLVYTGGDGALFNVEWFAFTPTIQASSYSKISGGEQLESSSEGGEDMGFILAGSYAAYNNVTLTGATHFTARVASAGSGGNIEVHLDSPSGTLAATCAVPVNGDWQTWSPVTCNLTPTSGTHTLYLVFTGDGGNYLFNLESFGVN</sequence>
<dbReference type="GO" id="GO:0030246">
    <property type="term" value="F:carbohydrate binding"/>
    <property type="evidence" value="ECO:0007669"/>
    <property type="project" value="InterPro"/>
</dbReference>
<dbReference type="Proteomes" id="UP000007113">
    <property type="component" value="Chromosome"/>
</dbReference>
<evidence type="ECO:0000256" key="1">
    <source>
        <dbReference type="ARBA" id="ARBA00022729"/>
    </source>
</evidence>
<dbReference type="InterPro" id="IPR008979">
    <property type="entry name" value="Galactose-bd-like_sf"/>
</dbReference>
<feature type="domain" description="CBM6" evidence="2">
    <location>
        <begin position="820"/>
        <end position="944"/>
    </location>
</feature>
<dbReference type="STRING" id="682795.AciX8_3811"/>
<proteinExistence type="predicted"/>
<evidence type="ECO:0000313" key="4">
    <source>
        <dbReference type="Proteomes" id="UP000007113"/>
    </source>
</evidence>
<dbReference type="EMBL" id="CP003130">
    <property type="protein sequence ID" value="AEU38095.1"/>
    <property type="molecule type" value="Genomic_DNA"/>
</dbReference>
<feature type="domain" description="CBM6" evidence="2">
    <location>
        <begin position="460"/>
        <end position="583"/>
    </location>
</feature>
<feature type="domain" description="CBM6" evidence="2">
    <location>
        <begin position="696"/>
        <end position="819"/>
    </location>
</feature>
<dbReference type="InterPro" id="IPR022265">
    <property type="entry name" value="CHP03790"/>
</dbReference>
<dbReference type="eggNOG" id="COG3291">
    <property type="taxonomic scope" value="Bacteria"/>
</dbReference>
<dbReference type="SUPFAM" id="SSF49785">
    <property type="entry name" value="Galactose-binding domain-like"/>
    <property type="match status" value="4"/>
</dbReference>
<name>G8P177_GRAMM</name>
<dbReference type="Gene3D" id="2.60.120.260">
    <property type="entry name" value="Galactose-binding domain-like"/>
    <property type="match status" value="4"/>
</dbReference>
<dbReference type="OrthoDB" id="9765455at2"/>
<feature type="domain" description="CBM6" evidence="2">
    <location>
        <begin position="328"/>
        <end position="456"/>
    </location>
</feature>
<dbReference type="AlphaFoldDB" id="G8P177"/>
<accession>G8P177</accession>
<gene>
    <name evidence="3" type="ordered locus">AciX8_3811</name>
</gene>
<dbReference type="InterPro" id="IPR005084">
    <property type="entry name" value="CBM6"/>
</dbReference>
<dbReference type="InterPro" id="IPR006584">
    <property type="entry name" value="Cellulose-bd_IV"/>
</dbReference>
<dbReference type="eggNOG" id="COG0457">
    <property type="taxonomic scope" value="Bacteria"/>
</dbReference>
<organism evidence="3 4">
    <name type="scientific">Granulicella mallensis (strain ATCC BAA-1857 / DSM 23137 / MP5ACTX8)</name>
    <dbReference type="NCBI Taxonomy" id="682795"/>
    <lineage>
        <taxon>Bacteria</taxon>
        <taxon>Pseudomonadati</taxon>
        <taxon>Acidobacteriota</taxon>
        <taxon>Terriglobia</taxon>
        <taxon>Terriglobales</taxon>
        <taxon>Acidobacteriaceae</taxon>
        <taxon>Granulicella</taxon>
    </lineage>
</organism>
<dbReference type="HOGENOM" id="CLU_311180_0_0_0"/>
<reference evidence="3 4" key="1">
    <citation type="submission" date="2011-11" db="EMBL/GenBank/DDBJ databases">
        <title>Complete sequence of Granulicella mallensis MP5ACTX8.</title>
        <authorList>
            <consortium name="US DOE Joint Genome Institute"/>
            <person name="Lucas S."/>
            <person name="Copeland A."/>
            <person name="Lapidus A."/>
            <person name="Cheng J.-F."/>
            <person name="Goodwin L."/>
            <person name="Pitluck S."/>
            <person name="Peters L."/>
            <person name="Lu M."/>
            <person name="Detter J.C."/>
            <person name="Han C."/>
            <person name="Tapia R."/>
            <person name="Land M."/>
            <person name="Hauser L."/>
            <person name="Kyrpides N."/>
            <person name="Ivanova N."/>
            <person name="Mikhailova N."/>
            <person name="Pagani I."/>
            <person name="Rawat S."/>
            <person name="Mannisto M."/>
            <person name="Haggblom M."/>
            <person name="Woyke T."/>
        </authorList>
    </citation>
    <scope>NUCLEOTIDE SEQUENCE [LARGE SCALE GENOMIC DNA]</scope>
    <source>
        <strain evidence="4">ATCC BAA-1857 / DSM 23137 / MP5ACTX8</strain>
    </source>
</reference>
<dbReference type="Pfam" id="PF03422">
    <property type="entry name" value="CBM_6"/>
    <property type="match status" value="4"/>
</dbReference>
<keyword evidence="4" id="KW-1185">Reference proteome</keyword>
<protein>
    <recommendedName>
        <fullName evidence="2">CBM6 domain-containing protein</fullName>
    </recommendedName>
</protein>
<evidence type="ECO:0000313" key="3">
    <source>
        <dbReference type="EMBL" id="AEU38095.1"/>
    </source>
</evidence>
<dbReference type="PROSITE" id="PS51175">
    <property type="entry name" value="CBM6"/>
    <property type="match status" value="4"/>
</dbReference>
<dbReference type="NCBIfam" id="TIGR03790">
    <property type="entry name" value="TIGR03790 family protein"/>
    <property type="match status" value="1"/>
</dbReference>
<evidence type="ECO:0000259" key="2">
    <source>
        <dbReference type="PROSITE" id="PS51175"/>
    </source>
</evidence>
<dbReference type="CDD" id="cd04084">
    <property type="entry name" value="CBM6_xylanase-like"/>
    <property type="match status" value="4"/>
</dbReference>
<keyword evidence="1" id="KW-0732">Signal</keyword>